<evidence type="ECO:0000256" key="1">
    <source>
        <dbReference type="SAM" id="Phobius"/>
    </source>
</evidence>
<protein>
    <submittedName>
        <fullName evidence="2">Uncharacterized protein</fullName>
    </submittedName>
</protein>
<gene>
    <name evidence="2" type="ORF">SAMN05216337_10058</name>
</gene>
<name>A0A1G6PEA2_9BRAD</name>
<keyword evidence="1" id="KW-0472">Membrane</keyword>
<accession>A0A1G6PEA2</accession>
<dbReference type="Proteomes" id="UP000199245">
    <property type="component" value="Unassembled WGS sequence"/>
</dbReference>
<dbReference type="RefSeq" id="WP_225646650.1">
    <property type="nucleotide sequence ID" value="NZ_FMZW01000005.1"/>
</dbReference>
<dbReference type="EMBL" id="FMZW01000005">
    <property type="protein sequence ID" value="SDC78580.1"/>
    <property type="molecule type" value="Genomic_DNA"/>
</dbReference>
<reference evidence="2 3" key="1">
    <citation type="submission" date="2016-10" db="EMBL/GenBank/DDBJ databases">
        <authorList>
            <person name="de Groot N.N."/>
        </authorList>
    </citation>
    <scope>NUCLEOTIDE SEQUENCE [LARGE SCALE GENOMIC DNA]</scope>
    <source>
        <strain evidence="2 3">R5</strain>
    </source>
</reference>
<feature type="transmembrane region" description="Helical" evidence="1">
    <location>
        <begin position="21"/>
        <end position="42"/>
    </location>
</feature>
<keyword evidence="1" id="KW-0812">Transmembrane</keyword>
<organism evidence="2 3">
    <name type="scientific">Bradyrhizobium brasilense</name>
    <dbReference type="NCBI Taxonomy" id="1419277"/>
    <lineage>
        <taxon>Bacteria</taxon>
        <taxon>Pseudomonadati</taxon>
        <taxon>Pseudomonadota</taxon>
        <taxon>Alphaproteobacteria</taxon>
        <taxon>Hyphomicrobiales</taxon>
        <taxon>Nitrobacteraceae</taxon>
        <taxon>Bradyrhizobium</taxon>
    </lineage>
</organism>
<evidence type="ECO:0000313" key="2">
    <source>
        <dbReference type="EMBL" id="SDC78580.1"/>
    </source>
</evidence>
<keyword evidence="1" id="KW-1133">Transmembrane helix</keyword>
<dbReference type="AlphaFoldDB" id="A0A1G6PEA2"/>
<evidence type="ECO:0000313" key="3">
    <source>
        <dbReference type="Proteomes" id="UP000199245"/>
    </source>
</evidence>
<proteinExistence type="predicted"/>
<sequence length="51" mass="5273">MTALAQSIARAFPANSLRSSIARHVLLLASAVLFVAALRAGYGLDLSAGLF</sequence>